<evidence type="ECO:0000256" key="1">
    <source>
        <dbReference type="SAM" id="Coils"/>
    </source>
</evidence>
<reference evidence="3" key="1">
    <citation type="journal article" date="2021" name="Mol. Ecol. Resour.">
        <title>Apolygus lucorum genome provides insights into omnivorousness and mesophyll feeding.</title>
        <authorList>
            <person name="Liu Y."/>
            <person name="Liu H."/>
            <person name="Wang H."/>
            <person name="Huang T."/>
            <person name="Liu B."/>
            <person name="Yang B."/>
            <person name="Yin L."/>
            <person name="Li B."/>
            <person name="Zhang Y."/>
            <person name="Zhang S."/>
            <person name="Jiang F."/>
            <person name="Zhang X."/>
            <person name="Ren Y."/>
            <person name="Wang B."/>
            <person name="Wang S."/>
            <person name="Lu Y."/>
            <person name="Wu K."/>
            <person name="Fan W."/>
            <person name="Wang G."/>
        </authorList>
    </citation>
    <scope>NUCLEOTIDE SEQUENCE</scope>
    <source>
        <strain evidence="3">12Hb</strain>
    </source>
</reference>
<dbReference type="OrthoDB" id="6625979at2759"/>
<evidence type="ECO:0000313" key="4">
    <source>
        <dbReference type="Proteomes" id="UP000466442"/>
    </source>
</evidence>
<evidence type="ECO:0000259" key="2">
    <source>
        <dbReference type="Pfam" id="PF03732"/>
    </source>
</evidence>
<comment type="caution">
    <text evidence="3">The sequence shown here is derived from an EMBL/GenBank/DDBJ whole genome shotgun (WGS) entry which is preliminary data.</text>
</comment>
<feature type="domain" description="Retrotransposon gag" evidence="2">
    <location>
        <begin position="147"/>
        <end position="242"/>
    </location>
</feature>
<dbReference type="Proteomes" id="UP000466442">
    <property type="component" value="Unassembled WGS sequence"/>
</dbReference>
<name>A0A8S9XCX0_APOLU</name>
<gene>
    <name evidence="3" type="ORF">GE061_017617</name>
</gene>
<sequence>MSNRRQAARRTISTRQHAVVDEGEISAMVSNDQDPSINADHSSIQQQLEEFKERISQLERENLELRQFISAQPVPSTSTTPLFEANVSESLLEVQQQITSLRQKPISHEGSLMVYEGTTSWEDYAGHLDIVAAANGWSIERKGQKLASALRGSALGVVLAMVPPEERMNFISLSSVLKLRFGQQHLSLKWQSELQSKAQRPRESLAEYAMDIERIVRLATPDWPERCRDEVALHAFLRGLRDQGAKKILSCYAPKTLQDALTRAQLMEGQSYGRDLSISEPECWGCNQKEDLKASNVQQCWYADDSSAQGSFTDLKGWWDELAKCGPDYGYFPQGQKSFLVTYISCPLHLVEKLPQTTYRNTQMRLAGGTINGVPL</sequence>
<dbReference type="AlphaFoldDB" id="A0A8S9XCX0"/>
<organism evidence="3 4">
    <name type="scientific">Apolygus lucorum</name>
    <name type="common">Small green plant bug</name>
    <name type="synonym">Lygocoris lucorum</name>
    <dbReference type="NCBI Taxonomy" id="248454"/>
    <lineage>
        <taxon>Eukaryota</taxon>
        <taxon>Metazoa</taxon>
        <taxon>Ecdysozoa</taxon>
        <taxon>Arthropoda</taxon>
        <taxon>Hexapoda</taxon>
        <taxon>Insecta</taxon>
        <taxon>Pterygota</taxon>
        <taxon>Neoptera</taxon>
        <taxon>Paraneoptera</taxon>
        <taxon>Hemiptera</taxon>
        <taxon>Heteroptera</taxon>
        <taxon>Panheteroptera</taxon>
        <taxon>Cimicomorpha</taxon>
        <taxon>Miridae</taxon>
        <taxon>Mirini</taxon>
        <taxon>Apolygus</taxon>
    </lineage>
</organism>
<dbReference type="PANTHER" id="PTHR45823">
    <property type="entry name" value="T-SNARE COILED-COIL HOMOLOGY DOMAIN-CONTAINING PROTEIN"/>
    <property type="match status" value="1"/>
</dbReference>
<protein>
    <recommendedName>
        <fullName evidence="2">Retrotransposon gag domain-containing protein</fullName>
    </recommendedName>
</protein>
<dbReference type="EMBL" id="WIXP02000008">
    <property type="protein sequence ID" value="KAF6206384.1"/>
    <property type="molecule type" value="Genomic_DNA"/>
</dbReference>
<evidence type="ECO:0000313" key="3">
    <source>
        <dbReference type="EMBL" id="KAF6206384.1"/>
    </source>
</evidence>
<dbReference type="InterPro" id="IPR005162">
    <property type="entry name" value="Retrotrans_gag_dom"/>
</dbReference>
<keyword evidence="4" id="KW-1185">Reference proteome</keyword>
<feature type="coiled-coil region" evidence="1">
    <location>
        <begin position="41"/>
        <end position="68"/>
    </location>
</feature>
<accession>A0A8S9XCX0</accession>
<dbReference type="Pfam" id="PF03732">
    <property type="entry name" value="Retrotrans_gag"/>
    <property type="match status" value="1"/>
</dbReference>
<keyword evidence="1" id="KW-0175">Coiled coil</keyword>
<dbReference type="PANTHER" id="PTHR45823:SF1">
    <property type="entry name" value="T-SNARE COILED-COIL HOMOLOGY DOMAIN-CONTAINING PROTEIN"/>
    <property type="match status" value="1"/>
</dbReference>
<proteinExistence type="predicted"/>